<feature type="compositionally biased region" description="Basic residues" evidence="1">
    <location>
        <begin position="1"/>
        <end position="11"/>
    </location>
</feature>
<name>A0A6H5I2R4_9HYME</name>
<evidence type="ECO:0000313" key="2">
    <source>
        <dbReference type="EMBL" id="CAB0031529.1"/>
    </source>
</evidence>
<evidence type="ECO:0000313" key="3">
    <source>
        <dbReference type="Proteomes" id="UP000479190"/>
    </source>
</evidence>
<sequence length="702" mass="80603">MNSRGARRKNRESRSRSPSPLLCARVNRDRVCLGASERGDTRTRHPDLLGLLSGSARIISAARAVVARRPAARSRVWDSWAARRGPRIHETERCCTRIDRRERAVRTTIHRQKYRCTVRSYSIAVPRIVPIGNDDDASTHRSAALPWVRAAHELWIKFYNWSRRVIASNEIPLSTCASMCKNVHREHRGASLATRARQDRVCRLCAGARARHCITGPSAAIVHALSINREILNFKKAVAAAATNTSRESGTIYKHRLDRPRRAVWHMGNEALEGTSNATRYKSNWNRREIRFIVYHCAVSKGVSSSSSSAAAAAAVDDFQVRFNEKLCIFTILRRSCSQGRNRFFTNFVYFSYTKAINVQCYTYKYNRNVGFFDARDQCMIIRFARIAMIPKKKKGKKCSRVTSRNEFFVVAELVGRPRRPSGPRYFLFIHAMATVYAPRRSALNHQFIDLYCTLTHLMTPVARCPLEGQHNRREGIDFVPIYYIHRTVRTQCFPDSRRPTNLTCAAKIQKKPKAAQKFVILADFQIKFSLTLICILEDCVFSITLISTAAEDGITGIQSSENDTNTRRRAADPAPHTYTNRKAYFPWTSRSARACLTIAAIRFKYARHTGERSGISGPRVAHTIGRNRIRRDSRERRSRRTRVISNCIQRMRYTMLDSYVAQLLDFLRQFNPSERRRYAFIRGRGRRARCASTKMRPKRSH</sequence>
<organism evidence="2 3">
    <name type="scientific">Trichogramma brassicae</name>
    <dbReference type="NCBI Taxonomy" id="86971"/>
    <lineage>
        <taxon>Eukaryota</taxon>
        <taxon>Metazoa</taxon>
        <taxon>Ecdysozoa</taxon>
        <taxon>Arthropoda</taxon>
        <taxon>Hexapoda</taxon>
        <taxon>Insecta</taxon>
        <taxon>Pterygota</taxon>
        <taxon>Neoptera</taxon>
        <taxon>Endopterygota</taxon>
        <taxon>Hymenoptera</taxon>
        <taxon>Apocrita</taxon>
        <taxon>Proctotrupomorpha</taxon>
        <taxon>Chalcidoidea</taxon>
        <taxon>Trichogrammatidae</taxon>
        <taxon>Trichogramma</taxon>
    </lineage>
</organism>
<proteinExistence type="predicted"/>
<feature type="region of interest" description="Disordered" evidence="1">
    <location>
        <begin position="1"/>
        <end position="20"/>
    </location>
</feature>
<dbReference type="AlphaFoldDB" id="A0A6H5I2R4"/>
<keyword evidence="3" id="KW-1185">Reference proteome</keyword>
<reference evidence="2 3" key="1">
    <citation type="submission" date="2020-02" db="EMBL/GenBank/DDBJ databases">
        <authorList>
            <person name="Ferguson B K."/>
        </authorList>
    </citation>
    <scope>NUCLEOTIDE SEQUENCE [LARGE SCALE GENOMIC DNA]</scope>
</reference>
<accession>A0A6H5I2R4</accession>
<protein>
    <submittedName>
        <fullName evidence="2">Uncharacterized protein</fullName>
    </submittedName>
</protein>
<dbReference type="Proteomes" id="UP000479190">
    <property type="component" value="Unassembled WGS sequence"/>
</dbReference>
<gene>
    <name evidence="2" type="ORF">TBRA_LOCUS3496</name>
</gene>
<evidence type="ECO:0000256" key="1">
    <source>
        <dbReference type="SAM" id="MobiDB-lite"/>
    </source>
</evidence>
<dbReference type="EMBL" id="CADCXV010000646">
    <property type="protein sequence ID" value="CAB0031529.1"/>
    <property type="molecule type" value="Genomic_DNA"/>
</dbReference>